<comment type="caution">
    <text evidence="3">The sequence shown here is derived from an EMBL/GenBank/DDBJ whole genome shotgun (WGS) entry which is preliminary data.</text>
</comment>
<gene>
    <name evidence="3" type="ORF">D1B33_00335</name>
</gene>
<accession>A0A396SSA7</accession>
<dbReference type="AlphaFoldDB" id="A0A396SSA7"/>
<dbReference type="GO" id="GO:0009847">
    <property type="term" value="P:spore germination"/>
    <property type="evidence" value="ECO:0007669"/>
    <property type="project" value="InterPro"/>
</dbReference>
<sequence length="431" mass="49478">MKSAIYLLSIAVLALGLYSYEVKQNNNRLERTVQAHYSNSLSNASEKLSNLQHSVSQSLLFQDEKALEKELDNIWRTSNEFRSSIGSLPVSQEVANEWMRYVGNIGEEAKYAADFGNYDSWHNRMTKVNQKLQTLSDEWAVATSNFYQNDPSFADWAAITGKETNETPFRNVATNLKSYSETDFPLTASESDWQKKKELQNLNDKEITKDQAIQRLEVLIPGIKDATYTVTQSRRDAAYPFYHIQFVKGSRIGYADITVKGGHLLSFLSERPVQEGNRLSQQDIRKAAEQFLARGNYKDVEIVEMRENHEAWHISFARVVGKGKEKAYVYPDGIQAKVSKDSGELLGLNAMEYVQKETINKDQKVVPVNWENFFRPGTVVEEERLVYTENETLQLRECYEVIARFDSEMNETFRVVVDAENHDVIKVESMH</sequence>
<proteinExistence type="predicted"/>
<evidence type="ECO:0000313" key="3">
    <source>
        <dbReference type="EMBL" id="RHW39331.1"/>
    </source>
</evidence>
<feature type="domain" description="Sporulation protein YpeB PepSY1 and PepSY2" evidence="1">
    <location>
        <begin position="168"/>
        <end position="357"/>
    </location>
</feature>
<feature type="domain" description="Sporulation protein YpeB N-terminal" evidence="2">
    <location>
        <begin position="26"/>
        <end position="110"/>
    </location>
</feature>
<dbReference type="Pfam" id="PF14620">
    <property type="entry name" value="YPEB_PepSY1-2"/>
    <property type="match status" value="1"/>
</dbReference>
<dbReference type="InterPro" id="IPR014239">
    <property type="entry name" value="YpeB_PepSY1-2"/>
</dbReference>
<organism evidence="3 4">
    <name type="scientific">Ureibacillus yapensis</name>
    <dbReference type="NCBI Taxonomy" id="2304605"/>
    <lineage>
        <taxon>Bacteria</taxon>
        <taxon>Bacillati</taxon>
        <taxon>Bacillota</taxon>
        <taxon>Bacilli</taxon>
        <taxon>Bacillales</taxon>
        <taxon>Caryophanaceae</taxon>
        <taxon>Ureibacillus</taxon>
    </lineage>
</organism>
<name>A0A396SSA7_9BACL</name>
<dbReference type="RefSeq" id="WP_118874343.1">
    <property type="nucleotide sequence ID" value="NZ_QWEI01000001.1"/>
</dbReference>
<protein>
    <submittedName>
        <fullName evidence="3">Sporulation protein</fullName>
    </submittedName>
</protein>
<dbReference type="Pfam" id="PF20769">
    <property type="entry name" value="YPEB_N"/>
    <property type="match status" value="1"/>
</dbReference>
<dbReference type="Proteomes" id="UP000265692">
    <property type="component" value="Unassembled WGS sequence"/>
</dbReference>
<dbReference type="OrthoDB" id="2372097at2"/>
<evidence type="ECO:0000259" key="2">
    <source>
        <dbReference type="Pfam" id="PF20769"/>
    </source>
</evidence>
<keyword evidence="4" id="KW-1185">Reference proteome</keyword>
<dbReference type="InterPro" id="IPR048402">
    <property type="entry name" value="YpeB_N"/>
</dbReference>
<dbReference type="EMBL" id="QWEI01000001">
    <property type="protein sequence ID" value="RHW39331.1"/>
    <property type="molecule type" value="Genomic_DNA"/>
</dbReference>
<evidence type="ECO:0000313" key="4">
    <source>
        <dbReference type="Proteomes" id="UP000265692"/>
    </source>
</evidence>
<reference evidence="3 4" key="1">
    <citation type="submission" date="2018-08" db="EMBL/GenBank/DDBJ databases">
        <title>Lysinibacillus sp. YLB-03 draft genome sequence.</title>
        <authorList>
            <person name="Yu L."/>
        </authorList>
    </citation>
    <scope>NUCLEOTIDE SEQUENCE [LARGE SCALE GENOMIC DNA]</scope>
    <source>
        <strain evidence="3 4">YLB-03</strain>
    </source>
</reference>
<evidence type="ECO:0000259" key="1">
    <source>
        <dbReference type="Pfam" id="PF14620"/>
    </source>
</evidence>